<proteinExistence type="predicted"/>
<feature type="non-terminal residue" evidence="3">
    <location>
        <position position="1"/>
    </location>
</feature>
<sequence length="168" mass="17871">KVNVVNRQKLTPLIAAAYNGDPKTVQLLLSHGADPTMADQTGKTALVYASGKGFSKIVGLLLDTGIDTNIRYGNELTILMWASGHSDDVPSQAALNTVKLILSKGAIPDLADKRGQTALMIAAEMGHLRIVEHLLAIGAKADLQDDEGRTAFDLAESADHSEVSELLR</sequence>
<dbReference type="Pfam" id="PF12796">
    <property type="entry name" value="Ank_2"/>
    <property type="match status" value="2"/>
</dbReference>
<dbReference type="SUPFAM" id="SSF48403">
    <property type="entry name" value="Ankyrin repeat"/>
    <property type="match status" value="1"/>
</dbReference>
<protein>
    <submittedName>
        <fullName evidence="3">Uncharacterized protein</fullName>
    </submittedName>
</protein>
<evidence type="ECO:0000256" key="2">
    <source>
        <dbReference type="ARBA" id="ARBA00023043"/>
    </source>
</evidence>
<gene>
    <name evidence="3" type="ORF">METZ01_LOCUS213862</name>
</gene>
<keyword evidence="2" id="KW-0040">ANK repeat</keyword>
<name>A0A382FD18_9ZZZZ</name>
<dbReference type="InterPro" id="IPR050776">
    <property type="entry name" value="Ank_Repeat/CDKN_Inhibitor"/>
</dbReference>
<organism evidence="3">
    <name type="scientific">marine metagenome</name>
    <dbReference type="NCBI Taxonomy" id="408172"/>
    <lineage>
        <taxon>unclassified sequences</taxon>
        <taxon>metagenomes</taxon>
        <taxon>ecological metagenomes</taxon>
    </lineage>
</organism>
<dbReference type="InterPro" id="IPR002110">
    <property type="entry name" value="Ankyrin_rpt"/>
</dbReference>
<dbReference type="PROSITE" id="PS50088">
    <property type="entry name" value="ANK_REPEAT"/>
    <property type="match status" value="3"/>
</dbReference>
<dbReference type="InterPro" id="IPR036770">
    <property type="entry name" value="Ankyrin_rpt-contain_sf"/>
</dbReference>
<evidence type="ECO:0000256" key="1">
    <source>
        <dbReference type="ARBA" id="ARBA00022737"/>
    </source>
</evidence>
<reference evidence="3" key="1">
    <citation type="submission" date="2018-05" db="EMBL/GenBank/DDBJ databases">
        <authorList>
            <person name="Lanie J.A."/>
            <person name="Ng W.-L."/>
            <person name="Kazmierczak K.M."/>
            <person name="Andrzejewski T.M."/>
            <person name="Davidsen T.M."/>
            <person name="Wayne K.J."/>
            <person name="Tettelin H."/>
            <person name="Glass J.I."/>
            <person name="Rusch D."/>
            <person name="Podicherti R."/>
            <person name="Tsui H.-C.T."/>
            <person name="Winkler M.E."/>
        </authorList>
    </citation>
    <scope>NUCLEOTIDE SEQUENCE</scope>
</reference>
<accession>A0A382FD18</accession>
<dbReference type="PROSITE" id="PS50297">
    <property type="entry name" value="ANK_REP_REGION"/>
    <property type="match status" value="3"/>
</dbReference>
<dbReference type="SMART" id="SM00248">
    <property type="entry name" value="ANK"/>
    <property type="match status" value="4"/>
</dbReference>
<evidence type="ECO:0000313" key="3">
    <source>
        <dbReference type="EMBL" id="SVB61008.1"/>
    </source>
</evidence>
<dbReference type="Gene3D" id="1.25.40.20">
    <property type="entry name" value="Ankyrin repeat-containing domain"/>
    <property type="match status" value="3"/>
</dbReference>
<dbReference type="AlphaFoldDB" id="A0A382FD18"/>
<dbReference type="PANTHER" id="PTHR24201">
    <property type="entry name" value="ANK_REP_REGION DOMAIN-CONTAINING PROTEIN"/>
    <property type="match status" value="1"/>
</dbReference>
<keyword evidence="1" id="KW-0677">Repeat</keyword>
<dbReference type="EMBL" id="UINC01049342">
    <property type="protein sequence ID" value="SVB61008.1"/>
    <property type="molecule type" value="Genomic_DNA"/>
</dbReference>